<accession>A0ACC2ZPH4</accession>
<name>A0ACC2ZPH4_9PEZI</name>
<evidence type="ECO:0000313" key="2">
    <source>
        <dbReference type="Proteomes" id="UP001172680"/>
    </source>
</evidence>
<proteinExistence type="predicted"/>
<gene>
    <name evidence="1" type="ORF">H2199_000255</name>
</gene>
<dbReference type="Proteomes" id="UP001172680">
    <property type="component" value="Unassembled WGS sequence"/>
</dbReference>
<organism evidence="1 2">
    <name type="scientific">Coniosporium tulheliwenetii</name>
    <dbReference type="NCBI Taxonomy" id="3383036"/>
    <lineage>
        <taxon>Eukaryota</taxon>
        <taxon>Fungi</taxon>
        <taxon>Dikarya</taxon>
        <taxon>Ascomycota</taxon>
        <taxon>Pezizomycotina</taxon>
        <taxon>Dothideomycetes</taxon>
        <taxon>Dothideomycetes incertae sedis</taxon>
        <taxon>Coniosporium</taxon>
    </lineage>
</organism>
<comment type="caution">
    <text evidence="1">The sequence shown here is derived from an EMBL/GenBank/DDBJ whole genome shotgun (WGS) entry which is preliminary data.</text>
</comment>
<reference evidence="1" key="1">
    <citation type="submission" date="2022-10" db="EMBL/GenBank/DDBJ databases">
        <title>Culturing micro-colonial fungi from biological soil crusts in the Mojave desert and describing Neophaeococcomyces mojavensis, and introducing the new genera and species Taxawa tesnikishii.</title>
        <authorList>
            <person name="Kurbessoian T."/>
            <person name="Stajich J.E."/>
        </authorList>
    </citation>
    <scope>NUCLEOTIDE SEQUENCE</scope>
    <source>
        <strain evidence="1">JES_115</strain>
    </source>
</reference>
<protein>
    <submittedName>
        <fullName evidence="1">Uncharacterized protein</fullName>
    </submittedName>
</protein>
<keyword evidence="2" id="KW-1185">Reference proteome</keyword>
<dbReference type="EMBL" id="JAPDRP010000001">
    <property type="protein sequence ID" value="KAJ9649480.1"/>
    <property type="molecule type" value="Genomic_DNA"/>
</dbReference>
<evidence type="ECO:0000313" key="1">
    <source>
        <dbReference type="EMBL" id="KAJ9649480.1"/>
    </source>
</evidence>
<sequence length="199" mass="23149">MSATALSSADDKSPVYFWREYDHPYGFLSQWYDCAFEHDGISYRSAEMWMMVQKAKLFGDEKIAQQMVEAPSPKEHKALGRKVKGFDSAKWDERECIYGHMNRWSTLQTADTILPADKSRIVEEGNWWKFTKSKETDQLKKLLLETGDRELVEASPFDRIWGVGFGANNAGKNRDKWGENLLGKALMRVRDRLRQEEQE</sequence>